<dbReference type="Gene3D" id="3.30.470.10">
    <property type="match status" value="1"/>
</dbReference>
<sequence>MEIIQAEHIMHNDPAHIRLEHDPKYAHGSAFINGVYCSIDEAAIPITDTGFIHADAAYDVVSASKGFIFRLEDHLARFEKACEKFLLNNPYSNSQTAEILTNLVKLAGTREAYIWWCVTRGQTPANRGDLGAYKNCFYAFVVPYAYIANDEVRSRGIDLMVSQKYIRIPPKAVDPTAKNFHWMDMKLSLVEAMQNGCDWSVLCDAEGYLTEAPGSNIFVIKDGTLFTPDSGCLEGITRKTTLELAEEIGMPTRVERVHVDQLREADEAFLTSTAGGIMPINSVDGKLLGGVAGPGEQVTQLHNLYWERRWAGWLGTPVDYREPATV</sequence>
<dbReference type="Proteomes" id="UP000218554">
    <property type="component" value="Chromosome"/>
</dbReference>
<dbReference type="GO" id="GO:0046656">
    <property type="term" value="P:folic acid biosynthetic process"/>
    <property type="evidence" value="ECO:0007669"/>
    <property type="project" value="UniProtKB-KW"/>
</dbReference>
<dbReference type="SUPFAM" id="SSF56752">
    <property type="entry name" value="D-aminoacid aminotransferase-like PLP-dependent enzymes"/>
    <property type="match status" value="1"/>
</dbReference>
<comment type="similarity">
    <text evidence="6">Belongs to the class-IV pyridoxal-phosphate-dependent aminotransferase family.</text>
</comment>
<reference evidence="20" key="1">
    <citation type="submission" date="2015-05" db="EMBL/GenBank/DDBJ databases">
        <title>Draft genome sequencing of a biphenyl-degrading bacterium, Pseudomonas balearica KF707 (=NBRC110670).</title>
        <authorList>
            <person name="Kimura N."/>
            <person name="Hirose J."/>
            <person name="Watanabe T."/>
            <person name="Suenaga H."/>
            <person name="Fujihara H."/>
            <person name="Noguchi M."/>
            <person name="Hashimoto M."/>
            <person name="Shimodaira J."/>
            <person name="Tsuchikane K."/>
            <person name="Hosoyama A."/>
            <person name="Yamazoe A."/>
            <person name="Fujita N."/>
            <person name="Furukawa K."/>
        </authorList>
    </citation>
    <scope>NUCLEOTIDE SEQUENCE [LARGE SCALE GENOMIC DNA]</scope>
    <source>
        <strain evidence="20">DSM 10086 / NBRC 110670 / KF707</strain>
    </source>
</reference>
<evidence type="ECO:0000256" key="10">
    <source>
        <dbReference type="ARBA" id="ARBA00035633"/>
    </source>
</evidence>
<dbReference type="InterPro" id="IPR043132">
    <property type="entry name" value="BCAT-like_C"/>
</dbReference>
<evidence type="ECO:0000256" key="17">
    <source>
        <dbReference type="ARBA" id="ARBA00069174"/>
    </source>
</evidence>
<dbReference type="InterPro" id="IPR043131">
    <property type="entry name" value="BCAT-like_N"/>
</dbReference>
<comment type="catalytic activity">
    <reaction evidence="12">
        <text>L-valine + 2-oxoglutarate = 3-methyl-2-oxobutanoate + L-glutamate</text>
        <dbReference type="Rhea" id="RHEA:24813"/>
        <dbReference type="ChEBI" id="CHEBI:11851"/>
        <dbReference type="ChEBI" id="CHEBI:16810"/>
        <dbReference type="ChEBI" id="CHEBI:29985"/>
        <dbReference type="ChEBI" id="CHEBI:57762"/>
        <dbReference type="EC" id="2.6.1.42"/>
    </reaction>
</comment>
<keyword evidence="20" id="KW-1185">Reference proteome</keyword>
<dbReference type="InterPro" id="IPR050571">
    <property type="entry name" value="Class-IV_PLP-Dep_Aminotrnsfr"/>
</dbReference>
<keyword evidence="8" id="KW-0663">Pyridoxal phosphate</keyword>
<reference evidence="19 20" key="2">
    <citation type="journal article" date="2017" name="Int. J. Syst. Evol. Microbiol.">
        <title>Pseudomonas furukawaii sp. nov., a polychlorinated biphenyl-degrading bacterium isolated from biphenyl-contaminated soil in Japan.</title>
        <authorList>
            <person name="Kimura N."/>
            <person name="Watanabe T."/>
            <person name="Suenaga H."/>
            <person name="Fujihara H."/>
            <person name="Futagami T."/>
            <person name="Goto M."/>
            <person name="Hanada S."/>
            <person name="Hirose J."/>
        </authorList>
    </citation>
    <scope>NUCLEOTIDE SEQUENCE [LARGE SCALE GENOMIC DNA]</scope>
    <source>
        <strain evidence="20">DSM 10086 / NBRC 110670 / KF707</strain>
    </source>
</reference>
<evidence type="ECO:0000256" key="7">
    <source>
        <dbReference type="ARBA" id="ARBA00013053"/>
    </source>
</evidence>
<comment type="pathway">
    <text evidence="3">Amino-acid biosynthesis; L-isoleucine biosynthesis; L-isoleucine from 2-oxobutanoate: step 4/4.</text>
</comment>
<dbReference type="EC" id="4.1.3.38" evidence="11"/>
<comment type="pathway">
    <text evidence="5">Amino-acid biosynthesis; L-leucine biosynthesis; L-leucine from 3-methyl-2-oxobutanoate: step 4/4.</text>
</comment>
<evidence type="ECO:0000256" key="15">
    <source>
        <dbReference type="ARBA" id="ARBA00049529"/>
    </source>
</evidence>
<dbReference type="InterPro" id="IPR036038">
    <property type="entry name" value="Aminotransferase-like"/>
</dbReference>
<organism evidence="19 20">
    <name type="scientific">Metapseudomonas furukawaii</name>
    <name type="common">Pseudomonas furukawaii</name>
    <dbReference type="NCBI Taxonomy" id="1149133"/>
    <lineage>
        <taxon>Bacteria</taxon>
        <taxon>Pseudomonadati</taxon>
        <taxon>Pseudomonadota</taxon>
        <taxon>Gammaproteobacteria</taxon>
        <taxon>Pseudomonadales</taxon>
        <taxon>Pseudomonadaceae</taxon>
        <taxon>Metapseudomonas</taxon>
    </lineage>
</organism>
<comment type="pathway">
    <text evidence="4">Amino-acid biosynthesis; L-valine biosynthesis; L-valine from pyruvate: step 4/4.</text>
</comment>
<evidence type="ECO:0000256" key="12">
    <source>
        <dbReference type="ARBA" id="ARBA00048212"/>
    </source>
</evidence>
<dbReference type="FunFam" id="3.20.10.10:FF:000002">
    <property type="entry name" value="D-alanine aminotransferase"/>
    <property type="match status" value="1"/>
</dbReference>
<evidence type="ECO:0000256" key="5">
    <source>
        <dbReference type="ARBA" id="ARBA00005072"/>
    </source>
</evidence>
<evidence type="ECO:0000256" key="6">
    <source>
        <dbReference type="ARBA" id="ARBA00009320"/>
    </source>
</evidence>
<keyword evidence="19" id="KW-0032">Aminotransferase</keyword>
<comment type="catalytic activity">
    <reaction evidence="13">
        <text>L-isoleucine + 2-oxoglutarate = (S)-3-methyl-2-oxopentanoate + L-glutamate</text>
        <dbReference type="Rhea" id="RHEA:24801"/>
        <dbReference type="ChEBI" id="CHEBI:16810"/>
        <dbReference type="ChEBI" id="CHEBI:29985"/>
        <dbReference type="ChEBI" id="CHEBI:35146"/>
        <dbReference type="ChEBI" id="CHEBI:58045"/>
        <dbReference type="EC" id="2.6.1.42"/>
    </reaction>
</comment>
<evidence type="ECO:0000313" key="19">
    <source>
        <dbReference type="EMBL" id="BAU75511.1"/>
    </source>
</evidence>
<keyword evidence="9" id="KW-0289">Folate biosynthesis</keyword>
<protein>
    <recommendedName>
        <fullName evidence="17">Aminodeoxychorismate lyase</fullName>
        <ecNumber evidence="7">2.6.1.42</ecNumber>
        <ecNumber evidence="11">4.1.3.38</ecNumber>
    </recommendedName>
    <alternativeName>
        <fullName evidence="18">4-amino-4-deoxychorismate lyase</fullName>
    </alternativeName>
</protein>
<evidence type="ECO:0000256" key="16">
    <source>
        <dbReference type="ARBA" id="ARBA00054027"/>
    </source>
</evidence>
<dbReference type="InterPro" id="IPR001544">
    <property type="entry name" value="Aminotrans_IV"/>
</dbReference>
<accession>A0AAD1C190</accession>
<comment type="cofactor">
    <cofactor evidence="1">
        <name>pyridoxal 5'-phosphate</name>
        <dbReference type="ChEBI" id="CHEBI:597326"/>
    </cofactor>
</comment>
<evidence type="ECO:0000256" key="11">
    <source>
        <dbReference type="ARBA" id="ARBA00035676"/>
    </source>
</evidence>
<dbReference type="AlphaFoldDB" id="A0AAD1C190"/>
<proteinExistence type="inferred from homology"/>
<evidence type="ECO:0000256" key="18">
    <source>
        <dbReference type="ARBA" id="ARBA00080135"/>
    </source>
</evidence>
<comment type="function">
    <text evidence="16">Involved in the biosynthesis of p-aminobenzoate (PABA), a precursor of tetrahydrofolate. Converts 4-amino-4-deoxychorismate into 4-aminobenzoate (PABA) and pyruvate.</text>
</comment>
<evidence type="ECO:0000256" key="3">
    <source>
        <dbReference type="ARBA" id="ARBA00004824"/>
    </source>
</evidence>
<dbReference type="PANTHER" id="PTHR42743">
    <property type="entry name" value="AMINO-ACID AMINOTRANSFERASE"/>
    <property type="match status" value="1"/>
</dbReference>
<evidence type="ECO:0000313" key="20">
    <source>
        <dbReference type="Proteomes" id="UP000218554"/>
    </source>
</evidence>
<dbReference type="KEGG" id="pfuw:KF707C_38230"/>
<evidence type="ECO:0000256" key="13">
    <source>
        <dbReference type="ARBA" id="ARBA00048798"/>
    </source>
</evidence>
<dbReference type="EC" id="2.6.1.42" evidence="7"/>
<dbReference type="EMBL" id="AP014862">
    <property type="protein sequence ID" value="BAU75511.1"/>
    <property type="molecule type" value="Genomic_DNA"/>
</dbReference>
<evidence type="ECO:0000256" key="2">
    <source>
        <dbReference type="ARBA" id="ARBA00003109"/>
    </source>
</evidence>
<gene>
    <name evidence="19" type="ORF">KF707C_38230</name>
</gene>
<dbReference type="GO" id="GO:0008652">
    <property type="term" value="P:amino acid biosynthetic process"/>
    <property type="evidence" value="ECO:0007669"/>
    <property type="project" value="UniProtKB-ARBA"/>
</dbReference>
<dbReference type="RefSeq" id="WP_003448256.1">
    <property type="nucleotide sequence ID" value="NZ_AJMR01000018.1"/>
</dbReference>
<evidence type="ECO:0000256" key="8">
    <source>
        <dbReference type="ARBA" id="ARBA00022898"/>
    </source>
</evidence>
<dbReference type="Gene3D" id="3.20.10.10">
    <property type="entry name" value="D-amino Acid Aminotransferase, subunit A, domain 2"/>
    <property type="match status" value="1"/>
</dbReference>
<evidence type="ECO:0000256" key="9">
    <source>
        <dbReference type="ARBA" id="ARBA00022909"/>
    </source>
</evidence>
<dbReference type="Pfam" id="PF01063">
    <property type="entry name" value="Aminotran_4"/>
    <property type="match status" value="1"/>
</dbReference>
<evidence type="ECO:0000256" key="14">
    <source>
        <dbReference type="ARBA" id="ARBA00049229"/>
    </source>
</evidence>
<dbReference type="GO" id="GO:0008696">
    <property type="term" value="F:4-amino-4-deoxychorismate lyase activity"/>
    <property type="evidence" value="ECO:0007669"/>
    <property type="project" value="UniProtKB-EC"/>
</dbReference>
<evidence type="ECO:0000256" key="4">
    <source>
        <dbReference type="ARBA" id="ARBA00004931"/>
    </source>
</evidence>
<keyword evidence="19" id="KW-0808">Transferase</keyword>
<dbReference type="GO" id="GO:0004084">
    <property type="term" value="F:branched-chain-amino-acid transaminase activity"/>
    <property type="evidence" value="ECO:0007669"/>
    <property type="project" value="UniProtKB-EC"/>
</dbReference>
<comment type="catalytic activity">
    <reaction evidence="15">
        <text>4-amino-4-deoxychorismate = 4-aminobenzoate + pyruvate + H(+)</text>
        <dbReference type="Rhea" id="RHEA:16201"/>
        <dbReference type="ChEBI" id="CHEBI:15361"/>
        <dbReference type="ChEBI" id="CHEBI:15378"/>
        <dbReference type="ChEBI" id="CHEBI:17836"/>
        <dbReference type="ChEBI" id="CHEBI:58406"/>
        <dbReference type="EC" id="4.1.3.38"/>
    </reaction>
</comment>
<name>A0AAD1C190_METFU</name>
<evidence type="ECO:0000256" key="1">
    <source>
        <dbReference type="ARBA" id="ARBA00001933"/>
    </source>
</evidence>
<comment type="function">
    <text evidence="2">Acts on leucine, isoleucine and valine.</text>
</comment>
<comment type="pathway">
    <text evidence="10">Cofactor biosynthesis; tetrahydrofolate biosynthesis; 4-aminobenzoate from chorismate: step 2/2.</text>
</comment>
<dbReference type="PANTHER" id="PTHR42743:SF11">
    <property type="entry name" value="AMINODEOXYCHORISMATE LYASE"/>
    <property type="match status" value="1"/>
</dbReference>
<comment type="catalytic activity">
    <reaction evidence="14">
        <text>L-leucine + 2-oxoglutarate = 4-methyl-2-oxopentanoate + L-glutamate</text>
        <dbReference type="Rhea" id="RHEA:18321"/>
        <dbReference type="ChEBI" id="CHEBI:16810"/>
        <dbReference type="ChEBI" id="CHEBI:17865"/>
        <dbReference type="ChEBI" id="CHEBI:29985"/>
        <dbReference type="ChEBI" id="CHEBI:57427"/>
        <dbReference type="EC" id="2.6.1.42"/>
    </reaction>
</comment>